<comment type="caution">
    <text evidence="2">The sequence shown here is derived from an EMBL/GenBank/DDBJ whole genome shotgun (WGS) entry which is preliminary data.</text>
</comment>
<dbReference type="EMBL" id="QXJM01000049">
    <property type="protein sequence ID" value="RIE00643.1"/>
    <property type="molecule type" value="Genomic_DNA"/>
</dbReference>
<dbReference type="Gene3D" id="3.40.50.300">
    <property type="entry name" value="P-loop containing nucleotide triphosphate hydrolases"/>
    <property type="match status" value="1"/>
</dbReference>
<reference evidence="2 3" key="1">
    <citation type="submission" date="2018-09" db="EMBL/GenBank/DDBJ databases">
        <title>Cohnella cavernae sp. nov., isolated from a karst cave.</title>
        <authorList>
            <person name="Zhu H."/>
        </authorList>
    </citation>
    <scope>NUCLEOTIDE SEQUENCE [LARGE SCALE GENOMIC DNA]</scope>
    <source>
        <strain evidence="2 3">K2E09-144</strain>
    </source>
</reference>
<organism evidence="2 3">
    <name type="scientific">Cohnella faecalis</name>
    <dbReference type="NCBI Taxonomy" id="2315694"/>
    <lineage>
        <taxon>Bacteria</taxon>
        <taxon>Bacillati</taxon>
        <taxon>Bacillota</taxon>
        <taxon>Bacilli</taxon>
        <taxon>Bacillales</taxon>
        <taxon>Paenibacillaceae</taxon>
        <taxon>Cohnella</taxon>
    </lineage>
</organism>
<sequence>MTKAVRNAGESNADGYERRLRLDERRRALRRERGEISLRLQAGRSEEETAALLRLLETHDEAALIDISVESRNRLSASEAERTELLERRGRLTQELERLRSEAEEKSGAQSLREQESRLERLTEQYAVLALSETLLRRTKAVFEQEKQPEVLQTASAYFGQMTGGIYRRVIAPGDSNTLLAETSDRRTIDSIFLSRGTQEQLYLAMRLALADAASRVHPLPLLLDDLFVHFDEARLRNTIPVIGDIAKKRQVILFTCHRHIAESFERELADSSIVRLNGGTVRPASAASV</sequence>
<dbReference type="OrthoDB" id="9764467at2"/>
<evidence type="ECO:0000256" key="1">
    <source>
        <dbReference type="SAM" id="Coils"/>
    </source>
</evidence>
<dbReference type="InterPro" id="IPR027417">
    <property type="entry name" value="P-loop_NTPase"/>
</dbReference>
<evidence type="ECO:0000313" key="3">
    <source>
        <dbReference type="Proteomes" id="UP000266340"/>
    </source>
</evidence>
<dbReference type="PANTHER" id="PTHR41259:SF1">
    <property type="entry name" value="DOUBLE-STRAND BREAK REPAIR RAD50 ATPASE, PUTATIVE-RELATED"/>
    <property type="match status" value="1"/>
</dbReference>
<protein>
    <submittedName>
        <fullName evidence="2">Uncharacterized protein</fullName>
    </submittedName>
</protein>
<keyword evidence="1" id="KW-0175">Coiled coil</keyword>
<dbReference type="PANTHER" id="PTHR41259">
    <property type="entry name" value="DOUBLE-STRAND BREAK REPAIR RAD50 ATPASE, PUTATIVE-RELATED"/>
    <property type="match status" value="1"/>
</dbReference>
<gene>
    <name evidence="2" type="ORF">D3H35_27140</name>
</gene>
<evidence type="ECO:0000313" key="2">
    <source>
        <dbReference type="EMBL" id="RIE00643.1"/>
    </source>
</evidence>
<feature type="coiled-coil region" evidence="1">
    <location>
        <begin position="75"/>
        <end position="132"/>
    </location>
</feature>
<keyword evidence="3" id="KW-1185">Reference proteome</keyword>
<dbReference type="RefSeq" id="WP_119152257.1">
    <property type="nucleotide sequence ID" value="NZ_QXJM01000049.1"/>
</dbReference>
<proteinExistence type="predicted"/>
<name>A0A398CD58_9BACL</name>
<accession>A0A398CD58</accession>
<dbReference type="AlphaFoldDB" id="A0A398CD58"/>
<dbReference type="Proteomes" id="UP000266340">
    <property type="component" value="Unassembled WGS sequence"/>
</dbReference>
<dbReference type="SUPFAM" id="SSF52540">
    <property type="entry name" value="P-loop containing nucleoside triphosphate hydrolases"/>
    <property type="match status" value="1"/>
</dbReference>